<keyword evidence="3" id="KW-0498">Mitosis</keyword>
<dbReference type="GO" id="GO:0034399">
    <property type="term" value="C:nuclear periphery"/>
    <property type="evidence" value="ECO:0007669"/>
    <property type="project" value="TreeGrafter"/>
</dbReference>
<proteinExistence type="predicted"/>
<dbReference type="SUPFAM" id="SSF50978">
    <property type="entry name" value="WD40 repeat-like"/>
    <property type="match status" value="1"/>
</dbReference>
<dbReference type="Proteomes" id="UP000800092">
    <property type="component" value="Unassembled WGS sequence"/>
</dbReference>
<dbReference type="GO" id="GO:0005680">
    <property type="term" value="C:anaphase-promoting complex"/>
    <property type="evidence" value="ECO:0007669"/>
    <property type="project" value="InterPro"/>
</dbReference>
<keyword evidence="2" id="KW-0132">Cell division</keyword>
<dbReference type="GO" id="GO:0070979">
    <property type="term" value="P:protein K11-linked ubiquitination"/>
    <property type="evidence" value="ECO:0007669"/>
    <property type="project" value="TreeGrafter"/>
</dbReference>
<dbReference type="InterPro" id="IPR024977">
    <property type="entry name" value="Apc4-like_WD40_dom"/>
</dbReference>
<organism evidence="9 10">
    <name type="scientific">Viridothelium virens</name>
    <name type="common">Speckled blister lichen</name>
    <name type="synonym">Trypethelium virens</name>
    <dbReference type="NCBI Taxonomy" id="1048519"/>
    <lineage>
        <taxon>Eukaryota</taxon>
        <taxon>Fungi</taxon>
        <taxon>Dikarya</taxon>
        <taxon>Ascomycota</taxon>
        <taxon>Pezizomycotina</taxon>
        <taxon>Dothideomycetes</taxon>
        <taxon>Dothideomycetes incertae sedis</taxon>
        <taxon>Trypetheliales</taxon>
        <taxon>Trypetheliaceae</taxon>
        <taxon>Viridothelium</taxon>
    </lineage>
</organism>
<dbReference type="GO" id="GO:0051301">
    <property type="term" value="P:cell division"/>
    <property type="evidence" value="ECO:0007669"/>
    <property type="project" value="UniProtKB-KW"/>
</dbReference>
<feature type="region of interest" description="Disordered" evidence="6">
    <location>
        <begin position="874"/>
        <end position="896"/>
    </location>
</feature>
<evidence type="ECO:0000256" key="6">
    <source>
        <dbReference type="SAM" id="MobiDB-lite"/>
    </source>
</evidence>
<dbReference type="InterPro" id="IPR036322">
    <property type="entry name" value="WD40_repeat_dom_sf"/>
</dbReference>
<evidence type="ECO:0000259" key="8">
    <source>
        <dbReference type="Pfam" id="PF12896"/>
    </source>
</evidence>
<evidence type="ECO:0000256" key="2">
    <source>
        <dbReference type="ARBA" id="ARBA00022618"/>
    </source>
</evidence>
<dbReference type="Pfam" id="PF12896">
    <property type="entry name" value="ANAPC4"/>
    <property type="match status" value="1"/>
</dbReference>
<evidence type="ECO:0000259" key="7">
    <source>
        <dbReference type="Pfam" id="PF12894"/>
    </source>
</evidence>
<evidence type="ECO:0000256" key="4">
    <source>
        <dbReference type="ARBA" id="ARBA00022786"/>
    </source>
</evidence>
<feature type="domain" description="Anaphase-promoting complex subunit 4-like WD40" evidence="7">
    <location>
        <begin position="27"/>
        <end position="106"/>
    </location>
</feature>
<keyword evidence="5" id="KW-0131">Cell cycle</keyword>
<keyword evidence="4" id="KW-0833">Ubl conjugation pathway</keyword>
<dbReference type="EMBL" id="ML991820">
    <property type="protein sequence ID" value="KAF2232025.1"/>
    <property type="molecule type" value="Genomic_DNA"/>
</dbReference>
<gene>
    <name evidence="9" type="ORF">EV356DRAFT_489313</name>
</gene>
<feature type="domain" description="Anaphase-promoting complex subunit 4 long" evidence="8">
    <location>
        <begin position="342"/>
        <end position="536"/>
    </location>
</feature>
<name>A0A6A6H1X2_VIRVR</name>
<evidence type="ECO:0000313" key="10">
    <source>
        <dbReference type="Proteomes" id="UP000800092"/>
    </source>
</evidence>
<dbReference type="Pfam" id="PF12894">
    <property type="entry name" value="ANAPC4_WD40"/>
    <property type="match status" value="1"/>
</dbReference>
<dbReference type="InterPro" id="IPR024790">
    <property type="entry name" value="APC4_long_dom"/>
</dbReference>
<dbReference type="AlphaFoldDB" id="A0A6A6H1X2"/>
<dbReference type="InterPro" id="IPR024789">
    <property type="entry name" value="APC4"/>
</dbReference>
<evidence type="ECO:0000313" key="9">
    <source>
        <dbReference type="EMBL" id="KAF2232025.1"/>
    </source>
</evidence>
<dbReference type="GO" id="GO:0031145">
    <property type="term" value="P:anaphase-promoting complex-dependent catabolic process"/>
    <property type="evidence" value="ECO:0007669"/>
    <property type="project" value="InterPro"/>
</dbReference>
<reference evidence="9" key="1">
    <citation type="journal article" date="2020" name="Stud. Mycol.">
        <title>101 Dothideomycetes genomes: a test case for predicting lifestyles and emergence of pathogens.</title>
        <authorList>
            <person name="Haridas S."/>
            <person name="Albert R."/>
            <person name="Binder M."/>
            <person name="Bloem J."/>
            <person name="Labutti K."/>
            <person name="Salamov A."/>
            <person name="Andreopoulos B."/>
            <person name="Baker S."/>
            <person name="Barry K."/>
            <person name="Bills G."/>
            <person name="Bluhm B."/>
            <person name="Cannon C."/>
            <person name="Castanera R."/>
            <person name="Culley D."/>
            <person name="Daum C."/>
            <person name="Ezra D."/>
            <person name="Gonzalez J."/>
            <person name="Henrissat B."/>
            <person name="Kuo A."/>
            <person name="Liang C."/>
            <person name="Lipzen A."/>
            <person name="Lutzoni F."/>
            <person name="Magnuson J."/>
            <person name="Mondo S."/>
            <person name="Nolan M."/>
            <person name="Ohm R."/>
            <person name="Pangilinan J."/>
            <person name="Park H.-J."/>
            <person name="Ramirez L."/>
            <person name="Alfaro M."/>
            <person name="Sun H."/>
            <person name="Tritt A."/>
            <person name="Yoshinaga Y."/>
            <person name="Zwiers L.-H."/>
            <person name="Turgeon B."/>
            <person name="Goodwin S."/>
            <person name="Spatafora J."/>
            <person name="Crous P."/>
            <person name="Grigoriev I."/>
        </authorList>
    </citation>
    <scope>NUCLEOTIDE SEQUENCE</scope>
    <source>
        <strain evidence="9">Tuck. ex Michener</strain>
    </source>
</reference>
<evidence type="ECO:0000256" key="3">
    <source>
        <dbReference type="ARBA" id="ARBA00022776"/>
    </source>
</evidence>
<keyword evidence="10" id="KW-1185">Reference proteome</keyword>
<evidence type="ECO:0000256" key="5">
    <source>
        <dbReference type="ARBA" id="ARBA00023306"/>
    </source>
</evidence>
<dbReference type="PANTHER" id="PTHR13260">
    <property type="entry name" value="ANAPHASE PROMOTING COMPLEX SUBUNIT 4 APC4"/>
    <property type="match status" value="1"/>
</dbReference>
<accession>A0A6A6H1X2</accession>
<dbReference type="OrthoDB" id="2110451at2759"/>
<dbReference type="PANTHER" id="PTHR13260:SF0">
    <property type="entry name" value="ANAPHASE-PROMOTING COMPLEX SUBUNIT 4"/>
    <property type="match status" value="1"/>
</dbReference>
<evidence type="ECO:0000256" key="1">
    <source>
        <dbReference type="ARBA" id="ARBA00016067"/>
    </source>
</evidence>
<protein>
    <recommendedName>
        <fullName evidence="1">Anaphase-promoting complex subunit 4</fullName>
    </recommendedName>
</protein>
<sequence>MENQRSASLQAHGVWASQALVKDQLITLCPTLKLVAIADQHESVNVYRFDGQLAFSKKRLNDQVKVQCLCWKFDGKCLAIAWNNDVVEILSTDTGKILLNAATQTMWSCAYDPVQFEFHDFLGTEKPGIPSCLGWNIGFVDPAVVKAKTEDQPQTANDGTTELNTDNWDEQPIHLSLNDIIDRLDDHQRPVMDPQLPERLAVLDAEKFFPRLGVPPVASREDPRLTNALLDSVMDGVITSQASLDAVYQSEPAENLNTVNTLIICSTDGRVKPIIYDAMNLGYLDLPHREKFSSYKAILVVSHPFSCTHMLLVEASPLDKTKGAAQSTSTHEDDTSSTKLALVPLNLSAIHSAGTAMQLIASRVMQLQNLYYYLERVGRISCRLYQDTLERSRTLMNLLNEKAFEDERMSGSELLYQLAATGYCGDWVKEWIMDDVGEQGHKRWEQEVNSAYEKFIDALHENLLPGIERANIIACALRGLASYHDSNEKFNLDPDRFTLVLENLHSLRLIVHESLNYAVEERRQFLAFSAWLKLQIGWQKSESGVDSEEAADQGASIDYARVFKFIESELKHEKLGFFWKHWTEAHQEYVGGPISDLGGVDKTPDEVADIIEAIRGRQDASNDGELPFTFFCARLEERIKEATGRIGGWQLQMASMPEGLILEDTGKASVADMRMVYEQIHEAEQYSTYVAIVREEWRGEVRIHRVKHANEIDNMVKTVQVPDFVRVWMPRGRVKDVKFFDDQFIMVLFRTLKGSPIPILSQKMLTAVDVTYLFSIPYSKLISTALSDPSANPSNDSRRDIRTMLLPSGRAQYARAAIDLRKRENFEQYVLHAWPRREHFDAVTLAINGRKDREVVCVLEEDKRRFRILNVGSKQAERQASVPLDDDEDTPMSGSE</sequence>